<organism evidence="2 3">
    <name type="scientific">Pycnoporus cinnabarinus</name>
    <name type="common">Cinnabar-red polypore</name>
    <name type="synonym">Trametes cinnabarina</name>
    <dbReference type="NCBI Taxonomy" id="5643"/>
    <lineage>
        <taxon>Eukaryota</taxon>
        <taxon>Fungi</taxon>
        <taxon>Dikarya</taxon>
        <taxon>Basidiomycota</taxon>
        <taxon>Agaricomycotina</taxon>
        <taxon>Agaricomycetes</taxon>
        <taxon>Polyporales</taxon>
        <taxon>Polyporaceae</taxon>
        <taxon>Trametes</taxon>
    </lineage>
</organism>
<name>A0A060SKD2_PYCCI</name>
<dbReference type="AlphaFoldDB" id="A0A060SKD2"/>
<proteinExistence type="predicted"/>
<evidence type="ECO:0000256" key="1">
    <source>
        <dbReference type="SAM" id="MobiDB-lite"/>
    </source>
</evidence>
<keyword evidence="3" id="KW-1185">Reference proteome</keyword>
<gene>
    <name evidence="2" type="ORF">BN946_scf185001.g58</name>
</gene>
<feature type="compositionally biased region" description="Basic residues" evidence="1">
    <location>
        <begin position="1"/>
        <end position="10"/>
    </location>
</feature>
<feature type="region of interest" description="Disordered" evidence="1">
    <location>
        <begin position="1"/>
        <end position="62"/>
    </location>
</feature>
<dbReference type="HOGENOM" id="CLU_1332541_0_0_1"/>
<accession>A0A060SKD2</accession>
<protein>
    <submittedName>
        <fullName evidence="2">Uncharacterized protein</fullName>
    </submittedName>
</protein>
<dbReference type="EMBL" id="CCBP010000215">
    <property type="protein sequence ID" value="CDO74810.1"/>
    <property type="molecule type" value="Genomic_DNA"/>
</dbReference>
<comment type="caution">
    <text evidence="2">The sequence shown here is derived from an EMBL/GenBank/DDBJ whole genome shotgun (WGS) entry which is preliminary data.</text>
</comment>
<evidence type="ECO:0000313" key="3">
    <source>
        <dbReference type="Proteomes" id="UP000029665"/>
    </source>
</evidence>
<dbReference type="Proteomes" id="UP000029665">
    <property type="component" value="Unassembled WGS sequence"/>
</dbReference>
<sequence length="206" mass="22855">MFNSLFKKKGVVIPEAEQLQAGDLPEAEGSTSHSENRDVDSPVPQSPSTSSLPSSIPPAAKPIPTRRTLLSRLGEGQPSPTNKFGERLCIESSDSDCDTDPAVRDARIRESKGLYFPGRSRYVLKHDLKAGDPVIVNVFDSDRRIGTWLHGAVTDEAPMMFEGYLHFQVYVKFCGKKKWLWFYPSSGKILYDTVLALPGARERAMP</sequence>
<feature type="compositionally biased region" description="Low complexity" evidence="1">
    <location>
        <begin position="41"/>
        <end position="54"/>
    </location>
</feature>
<evidence type="ECO:0000313" key="2">
    <source>
        <dbReference type="EMBL" id="CDO74810.1"/>
    </source>
</evidence>
<dbReference type="OrthoDB" id="10380741at2759"/>
<reference evidence="2" key="1">
    <citation type="submission" date="2014-01" db="EMBL/GenBank/DDBJ databases">
        <title>The genome of the white-rot fungus Pycnoporus cinnabarinus: a basidiomycete model with a versatile arsenal for lignocellulosic biomass breakdown.</title>
        <authorList>
            <person name="Levasseur A."/>
            <person name="Lomascolo A."/>
            <person name="Ruiz-Duenas F.J."/>
            <person name="Uzan E."/>
            <person name="Piumi F."/>
            <person name="Kues U."/>
            <person name="Ram A.F.J."/>
            <person name="Murat C."/>
            <person name="Haon M."/>
            <person name="Benoit I."/>
            <person name="Arfi Y."/>
            <person name="Chevret D."/>
            <person name="Drula E."/>
            <person name="Kwon M.J."/>
            <person name="Gouret P."/>
            <person name="Lesage-Meessen L."/>
            <person name="Lombard V."/>
            <person name="Mariette J."/>
            <person name="Noirot C."/>
            <person name="Park J."/>
            <person name="Patyshakuliyeva A."/>
            <person name="Wieneger R.A.B."/>
            <person name="Wosten H.A.B."/>
            <person name="Martin F."/>
            <person name="Coutinho P.M."/>
            <person name="de Vries R."/>
            <person name="Martinez A.T."/>
            <person name="Klopp C."/>
            <person name="Pontarotti P."/>
            <person name="Henrissat B."/>
            <person name="Record E."/>
        </authorList>
    </citation>
    <scope>NUCLEOTIDE SEQUENCE [LARGE SCALE GENOMIC DNA]</scope>
    <source>
        <strain evidence="2">BRFM137</strain>
    </source>
</reference>